<dbReference type="InterPro" id="IPR011008">
    <property type="entry name" value="Dimeric_a/b-barrel"/>
</dbReference>
<dbReference type="Gene3D" id="3.30.70.100">
    <property type="match status" value="1"/>
</dbReference>
<dbReference type="Proteomes" id="UP001198830">
    <property type="component" value="Unassembled WGS sequence"/>
</dbReference>
<evidence type="ECO:0000259" key="1">
    <source>
        <dbReference type="PROSITE" id="PS51725"/>
    </source>
</evidence>
<dbReference type="InterPro" id="IPR007138">
    <property type="entry name" value="ABM_dom"/>
</dbReference>
<accession>A0ABS8H0T1</accession>
<keyword evidence="2" id="KW-0503">Monooxygenase</keyword>
<dbReference type="RefSeq" id="WP_228226472.1">
    <property type="nucleotide sequence ID" value="NZ_JAJGNP010000003.1"/>
</dbReference>
<evidence type="ECO:0000313" key="3">
    <source>
        <dbReference type="Proteomes" id="UP001198830"/>
    </source>
</evidence>
<gene>
    <name evidence="2" type="ORF">LL253_05455</name>
</gene>
<evidence type="ECO:0000313" key="2">
    <source>
        <dbReference type="EMBL" id="MCC4232140.1"/>
    </source>
</evidence>
<dbReference type="EMBL" id="JAJGNP010000003">
    <property type="protein sequence ID" value="MCC4232140.1"/>
    <property type="molecule type" value="Genomic_DNA"/>
</dbReference>
<reference evidence="2 3" key="1">
    <citation type="submission" date="2021-10" db="EMBL/GenBank/DDBJ databases">
        <title>The diversity and Nitrogen Metabolism of Culturable Nitrate-Utilizing Bacteria Within the Oxygen Minimum Zone of the Changjiang (Yangtze River)Estuary.</title>
        <authorList>
            <person name="Zhang D."/>
            <person name="Zheng J."/>
            <person name="Liu S."/>
            <person name="He W."/>
        </authorList>
    </citation>
    <scope>NUCLEOTIDE SEQUENCE [LARGE SCALE GENOMIC DNA]</scope>
    <source>
        <strain evidence="2 3">FXH275-2</strain>
    </source>
</reference>
<keyword evidence="3" id="KW-1185">Reference proteome</keyword>
<dbReference type="PROSITE" id="PS51725">
    <property type="entry name" value="ABM"/>
    <property type="match status" value="1"/>
</dbReference>
<dbReference type="GO" id="GO:0004497">
    <property type="term" value="F:monooxygenase activity"/>
    <property type="evidence" value="ECO:0007669"/>
    <property type="project" value="UniProtKB-KW"/>
</dbReference>
<keyword evidence="2" id="KW-0560">Oxidoreductase</keyword>
<sequence>MLLIIGTIRLPPENRAAARPAMKRMAEISRGEAGCMDYVYAEDVFEPGLIHVKEMWADQLALDRHFNAAHLHEWRSTWASLGIGERHLQVYEVGAPRST</sequence>
<organism evidence="2 3">
    <name type="scientific">Sphingobium soli</name>
    <dbReference type="NCBI Taxonomy" id="1591116"/>
    <lineage>
        <taxon>Bacteria</taxon>
        <taxon>Pseudomonadati</taxon>
        <taxon>Pseudomonadota</taxon>
        <taxon>Alphaproteobacteria</taxon>
        <taxon>Sphingomonadales</taxon>
        <taxon>Sphingomonadaceae</taxon>
        <taxon>Sphingobium</taxon>
    </lineage>
</organism>
<proteinExistence type="predicted"/>
<protein>
    <submittedName>
        <fullName evidence="2">Antibiotic biosynthesis monooxygenase</fullName>
    </submittedName>
</protein>
<dbReference type="Pfam" id="PF03992">
    <property type="entry name" value="ABM"/>
    <property type="match status" value="1"/>
</dbReference>
<name>A0ABS8H0T1_9SPHN</name>
<comment type="caution">
    <text evidence="2">The sequence shown here is derived from an EMBL/GenBank/DDBJ whole genome shotgun (WGS) entry which is preliminary data.</text>
</comment>
<dbReference type="SUPFAM" id="SSF54909">
    <property type="entry name" value="Dimeric alpha+beta barrel"/>
    <property type="match status" value="1"/>
</dbReference>
<feature type="domain" description="ABM" evidence="1">
    <location>
        <begin position="2"/>
        <end position="93"/>
    </location>
</feature>